<dbReference type="EMBL" id="BSXN01000209">
    <property type="protein sequence ID" value="GME67605.1"/>
    <property type="molecule type" value="Genomic_DNA"/>
</dbReference>
<comment type="caution">
    <text evidence="2">The sequence shown here is derived from an EMBL/GenBank/DDBJ whole genome shotgun (WGS) entry which is preliminary data.</text>
</comment>
<sequence>MDKYYVSRISGEHDDKSDNDDADVVSLTQIKSSINSTSKRYSANDTLQNIVQLANNQEQKEDTNINEINHNNLHANIDIDVNDIEDVLTGDLAEIPTHSSLQWPTSGNKSGINHISLESWNKNSDLWMKDNNRMDGGFSIFNKRPHIDHYTVTDGFSPKHNVKHSTSNSDSVVSALVSDTNTKESVSGLDYATSISTSSGAIDNKLKSYTIPPLNYNNTTGGELDSDSANDQLVYTDNEDENDFYTSLRNESFISSYEILSKSKLDKLTTSPNLSNIQANSNTRNSKYAHHRQSQSEDAAYIGNNNNSSSPISLRHYKSFIHKRSNSSSPIKKLKNLKTDLSNGVKHRRSLDDVRGINLDFIEQLQYSPSMIHNSNNNNNSYHHSRDNSNNNNHVRNRSKSSISSPTLRSPSRRSSFHNNSVGSTNRRRSVISLKKSGSIGKLFNIGLGINGNNGDSGNTLGGNTCVIISGNDSINSLDKDISYAVSSDIDVHKLSKASESLWTHSDSSKESFYPDSVIGEYDREKWKAITKTLNTETH</sequence>
<feature type="compositionally biased region" description="Low complexity" evidence="1">
    <location>
        <begin position="373"/>
        <end position="410"/>
    </location>
</feature>
<evidence type="ECO:0000313" key="2">
    <source>
        <dbReference type="EMBL" id="GME67605.1"/>
    </source>
</evidence>
<feature type="region of interest" description="Disordered" evidence="1">
    <location>
        <begin position="274"/>
        <end position="307"/>
    </location>
</feature>
<feature type="region of interest" description="Disordered" evidence="1">
    <location>
        <begin position="1"/>
        <end position="21"/>
    </location>
</feature>
<proteinExistence type="predicted"/>
<gene>
    <name evidence="2" type="ORF">Cboi02_000099800</name>
</gene>
<evidence type="ECO:0000313" key="3">
    <source>
        <dbReference type="Proteomes" id="UP001165120"/>
    </source>
</evidence>
<evidence type="ECO:0000256" key="1">
    <source>
        <dbReference type="SAM" id="MobiDB-lite"/>
    </source>
</evidence>
<protein>
    <submittedName>
        <fullName evidence="2">Unnamed protein product</fullName>
    </submittedName>
</protein>
<organism evidence="2 3">
    <name type="scientific">Candida boidinii</name>
    <name type="common">Yeast</name>
    <dbReference type="NCBI Taxonomy" id="5477"/>
    <lineage>
        <taxon>Eukaryota</taxon>
        <taxon>Fungi</taxon>
        <taxon>Dikarya</taxon>
        <taxon>Ascomycota</taxon>
        <taxon>Saccharomycotina</taxon>
        <taxon>Pichiomycetes</taxon>
        <taxon>Pichiales</taxon>
        <taxon>Pichiaceae</taxon>
        <taxon>Ogataea</taxon>
        <taxon>Ogataea/Candida clade</taxon>
    </lineage>
</organism>
<dbReference type="Proteomes" id="UP001165120">
    <property type="component" value="Unassembled WGS sequence"/>
</dbReference>
<feature type="compositionally biased region" description="Basic and acidic residues" evidence="1">
    <location>
        <begin position="1"/>
        <end position="16"/>
    </location>
</feature>
<feature type="region of interest" description="Disordered" evidence="1">
    <location>
        <begin position="371"/>
        <end position="430"/>
    </location>
</feature>
<dbReference type="AlphaFoldDB" id="A0A9W6SUS7"/>
<keyword evidence="3" id="KW-1185">Reference proteome</keyword>
<feature type="compositionally biased region" description="Polar residues" evidence="1">
    <location>
        <begin position="274"/>
        <end position="286"/>
    </location>
</feature>
<name>A0A9W6SUS7_CANBO</name>
<accession>A0A9W6SUS7</accession>
<reference evidence="2" key="1">
    <citation type="submission" date="2023-04" db="EMBL/GenBank/DDBJ databases">
        <title>Candida boidinii NBRC 10035.</title>
        <authorList>
            <person name="Ichikawa N."/>
            <person name="Sato H."/>
            <person name="Tonouchi N."/>
        </authorList>
    </citation>
    <scope>NUCLEOTIDE SEQUENCE</scope>
    <source>
        <strain evidence="2">NBRC 10035</strain>
    </source>
</reference>